<organism evidence="10 11">
    <name type="scientific">Rasamsonia emersonii (strain ATCC 16479 / CBS 393.64 / IMI 116815)</name>
    <dbReference type="NCBI Taxonomy" id="1408163"/>
    <lineage>
        <taxon>Eukaryota</taxon>
        <taxon>Fungi</taxon>
        <taxon>Dikarya</taxon>
        <taxon>Ascomycota</taxon>
        <taxon>Pezizomycotina</taxon>
        <taxon>Eurotiomycetes</taxon>
        <taxon>Eurotiomycetidae</taxon>
        <taxon>Eurotiales</taxon>
        <taxon>Trichocomaceae</taxon>
        <taxon>Rasamsonia</taxon>
    </lineage>
</organism>
<evidence type="ECO:0000313" key="11">
    <source>
        <dbReference type="Proteomes" id="UP000053958"/>
    </source>
</evidence>
<evidence type="ECO:0000256" key="8">
    <source>
        <dbReference type="SAM" id="MobiDB-lite"/>
    </source>
</evidence>
<dbReference type="GO" id="GO:0005886">
    <property type="term" value="C:plasma membrane"/>
    <property type="evidence" value="ECO:0007669"/>
    <property type="project" value="TreeGrafter"/>
</dbReference>
<accession>A0A0F4YXT1</accession>
<dbReference type="InterPro" id="IPR001248">
    <property type="entry name" value="Pur-cyt_permease"/>
</dbReference>
<evidence type="ECO:0000256" key="7">
    <source>
        <dbReference type="PIRNR" id="PIRNR002744"/>
    </source>
</evidence>
<evidence type="ECO:0000256" key="9">
    <source>
        <dbReference type="SAM" id="Phobius"/>
    </source>
</evidence>
<dbReference type="Pfam" id="PF02133">
    <property type="entry name" value="Transp_cyt_pur"/>
    <property type="match status" value="1"/>
</dbReference>
<feature type="compositionally biased region" description="Polar residues" evidence="8">
    <location>
        <begin position="8"/>
        <end position="18"/>
    </location>
</feature>
<feature type="transmembrane region" description="Helical" evidence="9">
    <location>
        <begin position="354"/>
        <end position="373"/>
    </location>
</feature>
<reference evidence="10 11" key="1">
    <citation type="submission" date="2015-04" db="EMBL/GenBank/DDBJ databases">
        <authorList>
            <person name="Heijne W.H."/>
            <person name="Fedorova N.D."/>
            <person name="Nierman W.C."/>
            <person name="Vollebregt A.W."/>
            <person name="Zhao Z."/>
            <person name="Wu L."/>
            <person name="Kumar M."/>
            <person name="Stam H."/>
            <person name="van den Berg M.A."/>
            <person name="Pel H.J."/>
        </authorList>
    </citation>
    <scope>NUCLEOTIDE SEQUENCE [LARGE SCALE GENOMIC DNA]</scope>
    <source>
        <strain evidence="10 11">CBS 393.64</strain>
    </source>
</reference>
<dbReference type="Gene3D" id="1.10.4160.10">
    <property type="entry name" value="Hydantoin permease"/>
    <property type="match status" value="2"/>
</dbReference>
<evidence type="ECO:0000256" key="3">
    <source>
        <dbReference type="ARBA" id="ARBA00022448"/>
    </source>
</evidence>
<dbReference type="RefSeq" id="XP_013329045.1">
    <property type="nucleotide sequence ID" value="XM_013473591.1"/>
</dbReference>
<feature type="transmembrane region" description="Helical" evidence="9">
    <location>
        <begin position="393"/>
        <end position="411"/>
    </location>
</feature>
<dbReference type="Proteomes" id="UP000053958">
    <property type="component" value="Unassembled WGS sequence"/>
</dbReference>
<sequence length="514" mass="56444">MDKDLEKSLSSSAEGQKTVNDETPDPDLLKRDQWLNHLESITGIESRGIERVPPDERYEGSFVQMLLLWLSANLTANNTLIGVLGPVAYGLGFTDAALCAVFGGLLGCVGVAYVGTWGPRNRREIFHGLLSQPDLLPAQHGHHAGLRHDRLRHRRPDPLFVSDGRMTVIVGIIVVAIVSWLVATFGMRVFQTYERYSWLPQAIVLAVMAGTAGPKFDVNSQSIGSAETINANRLSFFSLAISCAIAWAPAGADYYVYYPANSPRWKIFLMSFVGLGLAIAVTLLLGVGVGSAIQSVPEWQDAYNNTPGNLLEATYLPVNSFGKFCAVVAALGVIANNIPGTYSAALAFQILGRYGLLVPRSIWTIVCVIIYTACALGGRNYLFDIFENFLPLMGYWIVIWLTIMLEEDLIFRRGKPYDWEVWHDRKKLPLGIAAFTAFVIGWVGAIIGMVSSDSPANMEYQLTVTISVQSQVYYIGPIARAIAGGCDLGIYLGIGFTFFAYPPLRVLELWKIGR</sequence>
<feature type="transmembrane region" description="Helical" evidence="9">
    <location>
        <begin position="166"/>
        <end position="186"/>
    </location>
</feature>
<comment type="subcellular location">
    <subcellularLocation>
        <location evidence="1">Membrane</location>
        <topology evidence="1">Multi-pass membrane protein</topology>
    </subcellularLocation>
</comment>
<keyword evidence="5 9" id="KW-1133">Transmembrane helix</keyword>
<dbReference type="PIRSF" id="PIRSF002744">
    <property type="entry name" value="Pur-cyt_permease"/>
    <property type="match status" value="1"/>
</dbReference>
<comment type="similarity">
    <text evidence="2 7">Belongs to the purine-cytosine permease (2.A.39) family.</text>
</comment>
<dbReference type="EMBL" id="LASV01000142">
    <property type="protein sequence ID" value="KKA22433.1"/>
    <property type="molecule type" value="Genomic_DNA"/>
</dbReference>
<keyword evidence="4 9" id="KW-0812">Transmembrane</keyword>
<protein>
    <recommendedName>
        <fullName evidence="12">Nucleoside transporter</fullName>
    </recommendedName>
</protein>
<dbReference type="AlphaFoldDB" id="A0A0F4YXT1"/>
<feature type="transmembrane region" description="Helical" evidence="9">
    <location>
        <begin position="472"/>
        <end position="501"/>
    </location>
</feature>
<evidence type="ECO:0000256" key="2">
    <source>
        <dbReference type="ARBA" id="ARBA00008974"/>
    </source>
</evidence>
<feature type="transmembrane region" description="Helical" evidence="9">
    <location>
        <begin position="96"/>
        <end position="114"/>
    </location>
</feature>
<evidence type="ECO:0000256" key="4">
    <source>
        <dbReference type="ARBA" id="ARBA00022692"/>
    </source>
</evidence>
<keyword evidence="6 7" id="KW-0472">Membrane</keyword>
<dbReference type="OrthoDB" id="5428495at2759"/>
<feature type="transmembrane region" description="Helical" evidence="9">
    <location>
        <begin position="66"/>
        <end position="89"/>
    </location>
</feature>
<keyword evidence="11" id="KW-1185">Reference proteome</keyword>
<dbReference type="STRING" id="1408163.A0A0F4YXT1"/>
<proteinExistence type="inferred from homology"/>
<comment type="caution">
    <text evidence="10">The sequence shown here is derived from an EMBL/GenBank/DDBJ whole genome shotgun (WGS) entry which is preliminary data.</text>
</comment>
<feature type="transmembrane region" description="Helical" evidence="9">
    <location>
        <begin position="268"/>
        <end position="293"/>
    </location>
</feature>
<evidence type="ECO:0008006" key="12">
    <source>
        <dbReference type="Google" id="ProtNLM"/>
    </source>
</evidence>
<evidence type="ECO:0000256" key="1">
    <source>
        <dbReference type="ARBA" id="ARBA00004141"/>
    </source>
</evidence>
<dbReference type="GO" id="GO:0000329">
    <property type="term" value="C:fungal-type vacuole membrane"/>
    <property type="evidence" value="ECO:0007669"/>
    <property type="project" value="TreeGrafter"/>
</dbReference>
<dbReference type="GO" id="GO:0022857">
    <property type="term" value="F:transmembrane transporter activity"/>
    <property type="evidence" value="ECO:0007669"/>
    <property type="project" value="InterPro"/>
</dbReference>
<evidence type="ECO:0000256" key="5">
    <source>
        <dbReference type="ARBA" id="ARBA00022989"/>
    </source>
</evidence>
<feature type="region of interest" description="Disordered" evidence="8">
    <location>
        <begin position="1"/>
        <end position="28"/>
    </location>
</feature>
<dbReference type="PANTHER" id="PTHR31806">
    <property type="entry name" value="PURINE-CYTOSINE PERMEASE FCY2-RELATED"/>
    <property type="match status" value="1"/>
</dbReference>
<feature type="transmembrane region" description="Helical" evidence="9">
    <location>
        <begin position="236"/>
        <end position="256"/>
    </location>
</feature>
<name>A0A0F4YXT1_RASE3</name>
<dbReference type="PANTHER" id="PTHR31806:SF16">
    <property type="entry name" value="PURINE-CYTOSINE TRANSPORTER (EUROFUNG)"/>
    <property type="match status" value="1"/>
</dbReference>
<gene>
    <name evidence="10" type="ORF">T310_3512</name>
</gene>
<evidence type="ECO:0000313" key="10">
    <source>
        <dbReference type="EMBL" id="KKA22433.1"/>
    </source>
</evidence>
<feature type="transmembrane region" description="Helical" evidence="9">
    <location>
        <begin position="313"/>
        <end position="334"/>
    </location>
</feature>
<dbReference type="GeneID" id="25315861"/>
<dbReference type="InterPro" id="IPR026030">
    <property type="entry name" value="Pur-cyt_permease_Fcy2/21/22"/>
</dbReference>
<feature type="transmembrane region" description="Helical" evidence="9">
    <location>
        <begin position="432"/>
        <end position="452"/>
    </location>
</feature>
<keyword evidence="3 7" id="KW-0813">Transport</keyword>
<evidence type="ECO:0000256" key="6">
    <source>
        <dbReference type="ARBA" id="ARBA00023136"/>
    </source>
</evidence>